<dbReference type="EMBL" id="CAXJIO010000012">
    <property type="protein sequence ID" value="CAL2102958.1"/>
    <property type="molecule type" value="Genomic_DNA"/>
</dbReference>
<evidence type="ECO:0000256" key="1">
    <source>
        <dbReference type="SAM" id="Phobius"/>
    </source>
</evidence>
<accession>A0ABP1F3H2</accession>
<keyword evidence="3" id="KW-1185">Reference proteome</keyword>
<organism evidence="2 3">
    <name type="scientific">Tenacibaculum polynesiense</name>
    <dbReference type="NCBI Taxonomy" id="3137857"/>
    <lineage>
        <taxon>Bacteria</taxon>
        <taxon>Pseudomonadati</taxon>
        <taxon>Bacteroidota</taxon>
        <taxon>Flavobacteriia</taxon>
        <taxon>Flavobacteriales</taxon>
        <taxon>Flavobacteriaceae</taxon>
        <taxon>Tenacibaculum</taxon>
    </lineage>
</organism>
<keyword evidence="1" id="KW-0472">Membrane</keyword>
<comment type="caution">
    <text evidence="2">The sequence shown here is derived from an EMBL/GenBank/DDBJ whole genome shotgun (WGS) entry which is preliminary data.</text>
</comment>
<keyword evidence="1" id="KW-1133">Transmembrane helix</keyword>
<evidence type="ECO:0000313" key="3">
    <source>
        <dbReference type="Proteomes" id="UP001497527"/>
    </source>
</evidence>
<dbReference type="InterPro" id="IPR025354">
    <property type="entry name" value="DUF4258"/>
</dbReference>
<sequence length="123" mass="14016">MRLLKRIGYYLIGVALGSIGVAYFWKQKDVSFDYGMDARTLKTIRIKKRLFSKDAKAVMQSNQIDTATISVLLKNADVDFSKSKPRQKPCAEYYVTGKGTLEKIHLYVIRCDSTATIDKVYVH</sequence>
<name>A0ABP1F3H2_9FLAO</name>
<dbReference type="Proteomes" id="UP001497527">
    <property type="component" value="Unassembled WGS sequence"/>
</dbReference>
<evidence type="ECO:0000313" key="2">
    <source>
        <dbReference type="EMBL" id="CAL2102958.1"/>
    </source>
</evidence>
<protein>
    <recommendedName>
        <fullName evidence="4">DUF4258 domain-containing protein</fullName>
    </recommendedName>
</protein>
<feature type="transmembrane region" description="Helical" evidence="1">
    <location>
        <begin position="7"/>
        <end position="25"/>
    </location>
</feature>
<dbReference type="Pfam" id="PF14076">
    <property type="entry name" value="DUF4258"/>
    <property type="match status" value="1"/>
</dbReference>
<reference evidence="2 3" key="1">
    <citation type="submission" date="2024-05" db="EMBL/GenBank/DDBJ databases">
        <authorList>
            <person name="Duchaud E."/>
        </authorList>
    </citation>
    <scope>NUCLEOTIDE SEQUENCE [LARGE SCALE GENOMIC DNA]</scope>
    <source>
        <strain evidence="2">Ena-SAMPLE-TAB-13-05-2024-13:56:06:370-140308</strain>
    </source>
</reference>
<keyword evidence="1" id="KW-0812">Transmembrane</keyword>
<proteinExistence type="predicted"/>
<dbReference type="RefSeq" id="WP_348716835.1">
    <property type="nucleotide sequence ID" value="NZ_CAXJIO010000012.1"/>
</dbReference>
<evidence type="ECO:0008006" key="4">
    <source>
        <dbReference type="Google" id="ProtNLM"/>
    </source>
</evidence>
<gene>
    <name evidence="2" type="ORF">T190423A01A_30072</name>
</gene>